<feature type="transmembrane region" description="Helical" evidence="1">
    <location>
        <begin position="36"/>
        <end position="55"/>
    </location>
</feature>
<evidence type="ECO:0000256" key="1">
    <source>
        <dbReference type="SAM" id="Phobius"/>
    </source>
</evidence>
<feature type="transmembrane region" description="Helical" evidence="1">
    <location>
        <begin position="6"/>
        <end position="27"/>
    </location>
</feature>
<dbReference type="EMBL" id="PP496417">
    <property type="protein sequence ID" value="WYV99719.1"/>
    <property type="molecule type" value="Genomic_DNA"/>
</dbReference>
<organism evidence="2 3">
    <name type="scientific">Pseudomonas phage vB_PpuM-Roomu-2</name>
    <dbReference type="NCBI Taxonomy" id="3132621"/>
    <lineage>
        <taxon>Viruses</taxon>
        <taxon>Duplodnaviria</taxon>
        <taxon>Heunggongvirae</taxon>
        <taxon>Uroviricota</taxon>
        <taxon>Caudoviricetes</taxon>
        <taxon>Vandenendeviridae</taxon>
        <taxon>Gorskivirinae</taxon>
        <taxon>Tartuvirus</taxon>
        <taxon>Tartuvirus roomu2</taxon>
    </lineage>
</organism>
<protein>
    <submittedName>
        <fullName evidence="2">Uncharacterized protein</fullName>
    </submittedName>
</protein>
<dbReference type="Proteomes" id="UP001449595">
    <property type="component" value="Segment"/>
</dbReference>
<sequence length="56" mass="6546">MVMLGGFFLFLFFTLMAVVGVLCLFVYNRHRKVEHLFVGLLSVTVWPFAIYTLFIQ</sequence>
<name>A0AAX4MZ19_9CAUD</name>
<keyword evidence="1" id="KW-1133">Transmembrane helix</keyword>
<accession>A0AAX4MZ19</accession>
<reference evidence="2 3" key="1">
    <citation type="submission" date="2024-03" db="EMBL/GenBank/DDBJ databases">
        <title>Isolation and characterization of a phage collection against Pseudomonas putida.</title>
        <authorList>
            <person name="Brauer A."/>
            <person name="Rosendahl S."/>
            <person name="Kangsep A."/>
            <person name="Rikberg R."/>
            <person name="Lewanczyk A.C."/>
            <person name="Horak R."/>
            <person name="Tamman H."/>
        </authorList>
    </citation>
    <scope>NUCLEOTIDE SEQUENCE [LARGE SCALE GENOMIC DNA]</scope>
</reference>
<keyword evidence="1" id="KW-0812">Transmembrane</keyword>
<keyword evidence="3" id="KW-1185">Reference proteome</keyword>
<evidence type="ECO:0000313" key="2">
    <source>
        <dbReference type="EMBL" id="WYV99719.1"/>
    </source>
</evidence>
<gene>
    <name evidence="2" type="ORF">Roomu2_00039</name>
</gene>
<keyword evidence="1" id="KW-0472">Membrane</keyword>
<evidence type="ECO:0000313" key="3">
    <source>
        <dbReference type="Proteomes" id="UP001449595"/>
    </source>
</evidence>
<proteinExistence type="predicted"/>